<keyword evidence="4" id="KW-1185">Reference proteome</keyword>
<dbReference type="STRING" id="642780.SAMN04488570_2484"/>
<proteinExistence type="predicted"/>
<protein>
    <submittedName>
        <fullName evidence="3">Helicase/secretion neighborhood TadE-like protein</fullName>
    </submittedName>
</protein>
<dbReference type="Proteomes" id="UP000198859">
    <property type="component" value="Chromosome I"/>
</dbReference>
<keyword evidence="3" id="KW-0547">Nucleotide-binding</keyword>
<dbReference type="RefSeq" id="WP_091730119.1">
    <property type="nucleotide sequence ID" value="NZ_LT629757.1"/>
</dbReference>
<keyword evidence="2" id="KW-1133">Transmembrane helix</keyword>
<sequence>MSTGRAAPASGRAAARGVGRAGECGAAAVVATALLGVLLTATLAAGGVVGVVAAHRVAQSAADLAALAAARAVQDGRDPCAAAAGIATANRARLGSCRVSGWEVTVEAVARTGRLPGGPLELHARARAGPTTSLEPPG</sequence>
<keyword evidence="2" id="KW-0472">Membrane</keyword>
<evidence type="ECO:0000256" key="1">
    <source>
        <dbReference type="SAM" id="MobiDB-lite"/>
    </source>
</evidence>
<keyword evidence="2" id="KW-0812">Transmembrane</keyword>
<evidence type="ECO:0000256" key="2">
    <source>
        <dbReference type="SAM" id="Phobius"/>
    </source>
</evidence>
<accession>A0A1H1UDC0</accession>
<keyword evidence="3" id="KW-0378">Hydrolase</keyword>
<dbReference type="InterPro" id="IPR021202">
    <property type="entry name" value="Rv3654c-like"/>
</dbReference>
<evidence type="ECO:0000313" key="4">
    <source>
        <dbReference type="Proteomes" id="UP000198859"/>
    </source>
</evidence>
<dbReference type="GO" id="GO:0004386">
    <property type="term" value="F:helicase activity"/>
    <property type="evidence" value="ECO:0007669"/>
    <property type="project" value="UniProtKB-KW"/>
</dbReference>
<gene>
    <name evidence="3" type="ORF">SAMN04488570_2484</name>
</gene>
<organism evidence="3 4">
    <name type="scientific">Nocardioides scoriae</name>
    <dbReference type="NCBI Taxonomy" id="642780"/>
    <lineage>
        <taxon>Bacteria</taxon>
        <taxon>Bacillati</taxon>
        <taxon>Actinomycetota</taxon>
        <taxon>Actinomycetes</taxon>
        <taxon>Propionibacteriales</taxon>
        <taxon>Nocardioidaceae</taxon>
        <taxon>Nocardioides</taxon>
    </lineage>
</organism>
<feature type="region of interest" description="Disordered" evidence="1">
    <location>
        <begin position="119"/>
        <end position="138"/>
    </location>
</feature>
<dbReference type="AlphaFoldDB" id="A0A1H1UDC0"/>
<dbReference type="OrthoDB" id="3700190at2"/>
<dbReference type="EMBL" id="LT629757">
    <property type="protein sequence ID" value="SDS70216.1"/>
    <property type="molecule type" value="Genomic_DNA"/>
</dbReference>
<keyword evidence="3" id="KW-0067">ATP-binding</keyword>
<evidence type="ECO:0000313" key="3">
    <source>
        <dbReference type="EMBL" id="SDS70216.1"/>
    </source>
</evidence>
<keyword evidence="3" id="KW-0347">Helicase</keyword>
<dbReference type="NCBIfam" id="TIGR03816">
    <property type="entry name" value="tadE_like_DECH"/>
    <property type="match status" value="1"/>
</dbReference>
<name>A0A1H1UDC0_9ACTN</name>
<reference evidence="4" key="1">
    <citation type="submission" date="2016-10" db="EMBL/GenBank/DDBJ databases">
        <authorList>
            <person name="Varghese N."/>
            <person name="Submissions S."/>
        </authorList>
    </citation>
    <scope>NUCLEOTIDE SEQUENCE [LARGE SCALE GENOMIC DNA]</scope>
    <source>
        <strain evidence="4">DSM 22127</strain>
    </source>
</reference>
<feature type="transmembrane region" description="Helical" evidence="2">
    <location>
        <begin position="26"/>
        <end position="54"/>
    </location>
</feature>